<dbReference type="Pfam" id="PF02351">
    <property type="entry name" value="GDNF"/>
    <property type="match status" value="1"/>
</dbReference>
<protein>
    <submittedName>
        <fullName evidence="11">GDNF family receptor alpha 1</fullName>
    </submittedName>
</protein>
<keyword evidence="9" id="KW-0449">Lipoprotein</keyword>
<keyword evidence="7" id="KW-0675">Receptor</keyword>
<dbReference type="PANTHER" id="PTHR10269">
    <property type="entry name" value="GDNF RECEPTOR ALPHA"/>
    <property type="match status" value="1"/>
</dbReference>
<keyword evidence="5" id="KW-0732">Signal</keyword>
<evidence type="ECO:0000256" key="5">
    <source>
        <dbReference type="ARBA" id="ARBA00022729"/>
    </source>
</evidence>
<keyword evidence="3" id="KW-1003">Cell membrane</keyword>
<comment type="similarity">
    <text evidence="2">Belongs to the GDNFR family.</text>
</comment>
<dbReference type="InterPro" id="IPR016017">
    <property type="entry name" value="GDNF/GAS1"/>
</dbReference>
<organism evidence="11 12">
    <name type="scientific">Astyanax mexicanus</name>
    <name type="common">Blind cave fish</name>
    <name type="synonym">Astyanax fasciatus mexicanus</name>
    <dbReference type="NCBI Taxonomy" id="7994"/>
    <lineage>
        <taxon>Eukaryota</taxon>
        <taxon>Metazoa</taxon>
        <taxon>Chordata</taxon>
        <taxon>Craniata</taxon>
        <taxon>Vertebrata</taxon>
        <taxon>Euteleostomi</taxon>
        <taxon>Actinopterygii</taxon>
        <taxon>Neopterygii</taxon>
        <taxon>Teleostei</taxon>
        <taxon>Ostariophysi</taxon>
        <taxon>Characiformes</taxon>
        <taxon>Characoidei</taxon>
        <taxon>Acestrorhamphidae</taxon>
        <taxon>Acestrorhamphinae</taxon>
        <taxon>Astyanax</taxon>
    </lineage>
</organism>
<evidence type="ECO:0000256" key="8">
    <source>
        <dbReference type="ARBA" id="ARBA00023180"/>
    </source>
</evidence>
<proteinExistence type="inferred from homology"/>
<evidence type="ECO:0000313" key="11">
    <source>
        <dbReference type="Ensembl" id="ENSAMXP00005055159.1"/>
    </source>
</evidence>
<reference evidence="11" key="1">
    <citation type="submission" date="2025-08" db="UniProtKB">
        <authorList>
            <consortium name="Ensembl"/>
        </authorList>
    </citation>
    <scope>IDENTIFICATION</scope>
</reference>
<name>A0A8B9LNL4_ASTMX</name>
<dbReference type="SMART" id="SM00907">
    <property type="entry name" value="GDNF"/>
    <property type="match status" value="1"/>
</dbReference>
<dbReference type="AlphaFoldDB" id="A0A8B9LNL4"/>
<dbReference type="GO" id="GO:0038023">
    <property type="term" value="F:signaling receptor activity"/>
    <property type="evidence" value="ECO:0007669"/>
    <property type="project" value="InterPro"/>
</dbReference>
<evidence type="ECO:0000256" key="9">
    <source>
        <dbReference type="ARBA" id="ARBA00023288"/>
    </source>
</evidence>
<keyword evidence="6" id="KW-0472">Membrane</keyword>
<evidence type="ECO:0000259" key="10">
    <source>
        <dbReference type="SMART" id="SM00907"/>
    </source>
</evidence>
<evidence type="ECO:0000256" key="4">
    <source>
        <dbReference type="ARBA" id="ARBA00022622"/>
    </source>
</evidence>
<dbReference type="PRINTS" id="PR01316">
    <property type="entry name" value="GDNFRECEPTOR"/>
</dbReference>
<feature type="domain" description="GDNF/GAS1" evidence="10">
    <location>
        <begin position="36"/>
        <end position="130"/>
    </location>
</feature>
<keyword evidence="4" id="KW-0336">GPI-anchor</keyword>
<dbReference type="Proteomes" id="UP000694621">
    <property type="component" value="Unplaced"/>
</dbReference>
<dbReference type="GO" id="GO:0009897">
    <property type="term" value="C:external side of plasma membrane"/>
    <property type="evidence" value="ECO:0007669"/>
    <property type="project" value="TreeGrafter"/>
</dbReference>
<dbReference type="SUPFAM" id="SSF110035">
    <property type="entry name" value="GDNF receptor-like"/>
    <property type="match status" value="1"/>
</dbReference>
<dbReference type="Ensembl" id="ENSAMXT00005059632.1">
    <property type="protein sequence ID" value="ENSAMXP00005055159.1"/>
    <property type="gene ID" value="ENSAMXG00005024622.1"/>
</dbReference>
<dbReference type="InterPro" id="IPR037193">
    <property type="entry name" value="GDNF_alpha"/>
</dbReference>
<dbReference type="FunFam" id="1.10.220.110:FF:000001">
    <property type="entry name" value="GDNF family receptor alpha"/>
    <property type="match status" value="1"/>
</dbReference>
<accession>A0A8B9LNL4</accession>
<sequence>MLYCSCPAGDQLACSERRRQTIVPACSYEDKEKPNCLMLSQRVVICLCFRSRLADFFANCQPEPRSLSGCLKENYADCLLSYSGLIGTVMTPNYLRSTKISVSPFCDCSSSGNSKEECDRFTEFFTDNGCLREQAGSGADVDSAAAAAQIKRSALELQHLFELMICLISSVNGYLKLL</sequence>
<evidence type="ECO:0000256" key="6">
    <source>
        <dbReference type="ARBA" id="ARBA00023136"/>
    </source>
</evidence>
<evidence type="ECO:0000256" key="3">
    <source>
        <dbReference type="ARBA" id="ARBA00022475"/>
    </source>
</evidence>
<evidence type="ECO:0000256" key="1">
    <source>
        <dbReference type="ARBA" id="ARBA00004609"/>
    </source>
</evidence>
<dbReference type="InterPro" id="IPR003438">
    <property type="entry name" value="GDNF_rcpt"/>
</dbReference>
<evidence type="ECO:0000313" key="12">
    <source>
        <dbReference type="Proteomes" id="UP000694621"/>
    </source>
</evidence>
<dbReference type="GO" id="GO:0007169">
    <property type="term" value="P:cell surface receptor protein tyrosine kinase signaling pathway"/>
    <property type="evidence" value="ECO:0007669"/>
    <property type="project" value="UniProtKB-ARBA"/>
</dbReference>
<comment type="subcellular location">
    <subcellularLocation>
        <location evidence="1">Cell membrane</location>
        <topology evidence="1">Lipid-anchor</topology>
        <topology evidence="1">GPI-anchor</topology>
    </subcellularLocation>
</comment>
<keyword evidence="8" id="KW-0325">Glycoprotein</keyword>
<dbReference type="Gene3D" id="1.10.220.110">
    <property type="entry name" value="GDNF binding domain"/>
    <property type="match status" value="1"/>
</dbReference>
<evidence type="ECO:0000256" key="7">
    <source>
        <dbReference type="ARBA" id="ARBA00023170"/>
    </source>
</evidence>
<dbReference type="GO" id="GO:0007399">
    <property type="term" value="P:nervous system development"/>
    <property type="evidence" value="ECO:0007669"/>
    <property type="project" value="TreeGrafter"/>
</dbReference>
<evidence type="ECO:0000256" key="2">
    <source>
        <dbReference type="ARBA" id="ARBA00005961"/>
    </source>
</evidence>
<dbReference type="PANTHER" id="PTHR10269:SF3">
    <property type="entry name" value="GDNF FAMILY RECEPTOR ALPHA-1"/>
    <property type="match status" value="1"/>
</dbReference>
<dbReference type="GO" id="GO:0043235">
    <property type="term" value="C:receptor complex"/>
    <property type="evidence" value="ECO:0007669"/>
    <property type="project" value="TreeGrafter"/>
</dbReference>